<dbReference type="Pfam" id="PF06580">
    <property type="entry name" value="His_kinase"/>
    <property type="match status" value="1"/>
</dbReference>
<reference evidence="4 5" key="1">
    <citation type="submission" date="2014-02" db="EMBL/GenBank/DDBJ databases">
        <title>Draft Genome of Hylemonella gracilis isolated from the Niagara River.</title>
        <authorList>
            <person name="Pawlowski D.R."/>
            <person name="Koudelka G.B."/>
        </authorList>
    </citation>
    <scope>NUCLEOTIDE SEQUENCE [LARGE SCALE GENOMIC DNA]</scope>
    <source>
        <strain evidence="4 5">Niagara R</strain>
    </source>
</reference>
<keyword evidence="4" id="KW-0418">Kinase</keyword>
<evidence type="ECO:0000313" key="5">
    <source>
        <dbReference type="Proteomes" id="UP000023268"/>
    </source>
</evidence>
<keyword evidence="2" id="KW-0812">Transmembrane</keyword>
<dbReference type="Proteomes" id="UP000023268">
    <property type="component" value="Unassembled WGS sequence"/>
</dbReference>
<dbReference type="InterPro" id="IPR003594">
    <property type="entry name" value="HATPase_dom"/>
</dbReference>
<evidence type="ECO:0000256" key="2">
    <source>
        <dbReference type="SAM" id="Phobius"/>
    </source>
</evidence>
<dbReference type="PROSITE" id="PS50109">
    <property type="entry name" value="HIS_KIN"/>
    <property type="match status" value="1"/>
</dbReference>
<dbReference type="GO" id="GO:0016020">
    <property type="term" value="C:membrane"/>
    <property type="evidence" value="ECO:0007669"/>
    <property type="project" value="InterPro"/>
</dbReference>
<organism evidence="4 5">
    <name type="scientific">Hylemonella gracilis str. Niagara R</name>
    <dbReference type="NCBI Taxonomy" id="1458275"/>
    <lineage>
        <taxon>Bacteria</taxon>
        <taxon>Pseudomonadati</taxon>
        <taxon>Pseudomonadota</taxon>
        <taxon>Betaproteobacteria</taxon>
        <taxon>Burkholderiales</taxon>
        <taxon>Comamonadaceae</taxon>
        <taxon>Hylemonella</taxon>
    </lineage>
</organism>
<evidence type="ECO:0000256" key="1">
    <source>
        <dbReference type="SAM" id="Coils"/>
    </source>
</evidence>
<keyword evidence="1" id="KW-0175">Coiled coil</keyword>
<evidence type="ECO:0000259" key="3">
    <source>
        <dbReference type="PROSITE" id="PS50109"/>
    </source>
</evidence>
<feature type="domain" description="Histidine kinase" evidence="3">
    <location>
        <begin position="253"/>
        <end position="351"/>
    </location>
</feature>
<dbReference type="InterPro" id="IPR036890">
    <property type="entry name" value="HATPase_C_sf"/>
</dbReference>
<dbReference type="SUPFAM" id="SSF55874">
    <property type="entry name" value="ATPase domain of HSP90 chaperone/DNA topoisomerase II/histidine kinase"/>
    <property type="match status" value="1"/>
</dbReference>
<sequence length="351" mass="38229">MRIDPVAKLRHLLQVLAFCLAIATIQYAFLPERSYGVLLVYSLCIGLITWACIDFPRHLLPSAAETGWPRGLEGVVLMGVGIAIGYFVGTALGDTLCRTLGLHGGPRPDPVAQARQSVLITALAGIAGSYYFLSAARRSHLERKMNEAQRHADEARLKLLETQLEPHMLFNTLANLHALIALDPPRAQQMLDHMIAYLRATLDASRTTTHSLQTEFDRLRDYLALMAIRMGPRLAYELDMPPELAKQAVPPLLLQPIVENSIRHGLEPQVQGGRIEVQARRDGTRLVLEVRDSGVGQAVAESGGADRGLGGFGLAQVRQRLATLYGDAASYQFESAPGAGARTCITLPLSA</sequence>
<dbReference type="AlphaFoldDB" id="A0A016XFZ9"/>
<feature type="transmembrane region" description="Helical" evidence="2">
    <location>
        <begin position="12"/>
        <end position="29"/>
    </location>
</feature>
<dbReference type="OrthoDB" id="2514702at2"/>
<keyword evidence="2" id="KW-0472">Membrane</keyword>
<dbReference type="GO" id="GO:0000155">
    <property type="term" value="F:phosphorelay sensor kinase activity"/>
    <property type="evidence" value="ECO:0007669"/>
    <property type="project" value="InterPro"/>
</dbReference>
<dbReference type="InterPro" id="IPR010559">
    <property type="entry name" value="Sig_transdc_His_kin_internal"/>
</dbReference>
<comment type="caution">
    <text evidence="4">The sequence shown here is derived from an EMBL/GenBank/DDBJ whole genome shotgun (WGS) entry which is preliminary data.</text>
</comment>
<evidence type="ECO:0000313" key="4">
    <source>
        <dbReference type="EMBL" id="EYC50113.1"/>
    </source>
</evidence>
<dbReference type="InterPro" id="IPR050640">
    <property type="entry name" value="Bact_2-comp_sensor_kinase"/>
</dbReference>
<feature type="transmembrane region" description="Helical" evidence="2">
    <location>
        <begin position="74"/>
        <end position="93"/>
    </location>
</feature>
<dbReference type="Gene3D" id="3.30.565.10">
    <property type="entry name" value="Histidine kinase-like ATPase, C-terminal domain"/>
    <property type="match status" value="1"/>
</dbReference>
<dbReference type="Pfam" id="PF02518">
    <property type="entry name" value="HATPase_c"/>
    <property type="match status" value="1"/>
</dbReference>
<dbReference type="EMBL" id="JEMG01000001">
    <property type="protein sequence ID" value="EYC50113.1"/>
    <property type="molecule type" value="Genomic_DNA"/>
</dbReference>
<feature type="transmembrane region" description="Helical" evidence="2">
    <location>
        <begin position="113"/>
        <end position="133"/>
    </location>
</feature>
<feature type="coiled-coil region" evidence="1">
    <location>
        <begin position="138"/>
        <end position="165"/>
    </location>
</feature>
<dbReference type="eggNOG" id="COG2972">
    <property type="taxonomic scope" value="Bacteria"/>
</dbReference>
<accession>A0A016XFZ9</accession>
<dbReference type="InterPro" id="IPR005467">
    <property type="entry name" value="His_kinase_dom"/>
</dbReference>
<dbReference type="STRING" id="1458275.AZ34_02835"/>
<feature type="transmembrane region" description="Helical" evidence="2">
    <location>
        <begin position="35"/>
        <end position="53"/>
    </location>
</feature>
<dbReference type="SMART" id="SM00387">
    <property type="entry name" value="HATPase_c"/>
    <property type="match status" value="1"/>
</dbReference>
<protein>
    <submittedName>
        <fullName evidence="4">Histidine kinase</fullName>
    </submittedName>
</protein>
<proteinExistence type="predicted"/>
<dbReference type="RefSeq" id="WP_035604579.1">
    <property type="nucleotide sequence ID" value="NZ_JEMG01000001.1"/>
</dbReference>
<dbReference type="PANTHER" id="PTHR34220">
    <property type="entry name" value="SENSOR HISTIDINE KINASE YPDA"/>
    <property type="match status" value="1"/>
</dbReference>
<keyword evidence="4" id="KW-0808">Transferase</keyword>
<name>A0A016XFZ9_9BURK</name>
<keyword evidence="2" id="KW-1133">Transmembrane helix</keyword>
<dbReference type="PANTHER" id="PTHR34220:SF9">
    <property type="entry name" value="SIGNAL TRANSDUCTION HISTIDINE KINASE INTERNAL REGION DOMAIN-CONTAINING PROTEIN"/>
    <property type="match status" value="1"/>
</dbReference>
<gene>
    <name evidence="4" type="ORF">AZ34_02835</name>
</gene>